<reference evidence="3 4" key="1">
    <citation type="submission" date="2024-09" db="EMBL/GenBank/DDBJ databases">
        <authorList>
            <person name="Sun Q."/>
            <person name="Mori K."/>
        </authorList>
    </citation>
    <scope>NUCLEOTIDE SEQUENCE [LARGE SCALE GENOMIC DNA]</scope>
    <source>
        <strain evidence="3 4">KCTC 23076</strain>
    </source>
</reference>
<feature type="region of interest" description="Disordered" evidence="1">
    <location>
        <begin position="182"/>
        <end position="207"/>
    </location>
</feature>
<keyword evidence="2" id="KW-1133">Transmembrane helix</keyword>
<organism evidence="3 4">
    <name type="scientific">Lysobacter korlensis</name>
    <dbReference type="NCBI Taxonomy" id="553636"/>
    <lineage>
        <taxon>Bacteria</taxon>
        <taxon>Pseudomonadati</taxon>
        <taxon>Pseudomonadota</taxon>
        <taxon>Gammaproteobacteria</taxon>
        <taxon>Lysobacterales</taxon>
        <taxon>Lysobacteraceae</taxon>
        <taxon>Lysobacter</taxon>
    </lineage>
</organism>
<feature type="region of interest" description="Disordered" evidence="1">
    <location>
        <begin position="328"/>
        <end position="443"/>
    </location>
</feature>
<keyword evidence="2" id="KW-0472">Membrane</keyword>
<dbReference type="Proteomes" id="UP001589896">
    <property type="component" value="Unassembled WGS sequence"/>
</dbReference>
<keyword evidence="2" id="KW-0812">Transmembrane</keyword>
<feature type="transmembrane region" description="Helical" evidence="2">
    <location>
        <begin position="106"/>
        <end position="126"/>
    </location>
</feature>
<comment type="caution">
    <text evidence="3">The sequence shown here is derived from an EMBL/GenBank/DDBJ whole genome shotgun (WGS) entry which is preliminary data.</text>
</comment>
<evidence type="ECO:0008006" key="5">
    <source>
        <dbReference type="Google" id="ProtNLM"/>
    </source>
</evidence>
<feature type="compositionally biased region" description="Low complexity" evidence="1">
    <location>
        <begin position="330"/>
        <end position="393"/>
    </location>
</feature>
<protein>
    <recommendedName>
        <fullName evidence="5">Transmembrane repetitive protein</fullName>
    </recommendedName>
</protein>
<name>A0ABV6RMY8_9GAMM</name>
<evidence type="ECO:0000256" key="1">
    <source>
        <dbReference type="SAM" id="MobiDB-lite"/>
    </source>
</evidence>
<feature type="region of interest" description="Disordered" evidence="1">
    <location>
        <begin position="146"/>
        <end position="166"/>
    </location>
</feature>
<evidence type="ECO:0000256" key="2">
    <source>
        <dbReference type="SAM" id="Phobius"/>
    </source>
</evidence>
<dbReference type="RefSeq" id="WP_386666666.1">
    <property type="nucleotide sequence ID" value="NZ_JBHLTG010000001.1"/>
</dbReference>
<keyword evidence="4" id="KW-1185">Reference proteome</keyword>
<evidence type="ECO:0000313" key="3">
    <source>
        <dbReference type="EMBL" id="MFC0677742.1"/>
    </source>
</evidence>
<evidence type="ECO:0000313" key="4">
    <source>
        <dbReference type="Proteomes" id="UP001589896"/>
    </source>
</evidence>
<proteinExistence type="predicted"/>
<feature type="region of interest" description="Disordered" evidence="1">
    <location>
        <begin position="520"/>
        <end position="551"/>
    </location>
</feature>
<accession>A0ABV6RMY8</accession>
<dbReference type="EMBL" id="JBHLTG010000001">
    <property type="protein sequence ID" value="MFC0677742.1"/>
    <property type="molecule type" value="Genomic_DNA"/>
</dbReference>
<sequence length="551" mass="57973">MRSAADFIQILQRRAQLQAHRLPPPGEFPSGWSQWFAAMELRPGQVTGAPADDIVEHLAARAPAAPPPRAAAVNRWQAFASLWRQQWQPADVEDRRVRMFAATSSLLWHVLVGATLLWLMYAQFLVPAPSQGETVVQVEYIGVGAPEETGGGEPSPTPDPGAAAEPAAAVEPAAVVPPAIAVQPPDVSPRGLEATLPDVPQRDVPEPVTPSVAVEQPVAVSEPTPTSEPDAFVLPPPRPRVAEVQLATPELQAPVRELQAVEVPEPVQPIQRSLPQVNVAPRPVEARMPEVTVREVPTPLQPPPVREVPTPALAVPRLPEVRAAVRERSVAAPKPAAAVASAAPGRPADARPAVAASAPAAIDAASPAQRTPTAASPGAGPNAAPAPGAWPSPRRSDDWGDSARNLPGAQAGQGPGLFDSDGSVRVVEAPGSASPGQPPGTVTQEIASLDRAGTWLKRKPTDFEASTFDRYWRPHETLLQEWVRKSIKRVLIPIPGSTKSLVCDVSLLALGGGCGISDPNLNEQPATARPPPDIPFKPHLQEDNGSVKPAG</sequence>
<gene>
    <name evidence="3" type="ORF">ACFFGH_07810</name>
</gene>